<accession>A0A832VMR1</accession>
<dbReference type="InterPro" id="IPR007162">
    <property type="entry name" value="DUF366"/>
</dbReference>
<organism evidence="1 2">
    <name type="scientific">Methermicoccus shengliensis</name>
    <dbReference type="NCBI Taxonomy" id="660064"/>
    <lineage>
        <taxon>Archaea</taxon>
        <taxon>Methanobacteriati</taxon>
        <taxon>Methanobacteriota</taxon>
        <taxon>Stenosarchaea group</taxon>
        <taxon>Methanomicrobia</taxon>
        <taxon>Methanosarcinales</taxon>
        <taxon>Methermicoccaceae</taxon>
        <taxon>Methermicoccus</taxon>
    </lineage>
</organism>
<dbReference type="EMBL" id="DUIH01000011">
    <property type="protein sequence ID" value="HIH69541.1"/>
    <property type="molecule type" value="Genomic_DNA"/>
</dbReference>
<gene>
    <name evidence="1" type="ORF">HA299_02800</name>
</gene>
<dbReference type="RefSeq" id="WP_042687268.1">
    <property type="nucleotide sequence ID" value="NZ_DUIH01000011.1"/>
</dbReference>
<dbReference type="InterPro" id="IPR045864">
    <property type="entry name" value="aa-tRNA-synth_II/BPL/LPL"/>
</dbReference>
<dbReference type="SUPFAM" id="SSF55681">
    <property type="entry name" value="Class II aaRS and biotin synthetases"/>
    <property type="match status" value="1"/>
</dbReference>
<evidence type="ECO:0000313" key="1">
    <source>
        <dbReference type="EMBL" id="HIH69541.1"/>
    </source>
</evidence>
<reference evidence="1" key="1">
    <citation type="journal article" date="2020" name="bioRxiv">
        <title>A rank-normalized archaeal taxonomy based on genome phylogeny resolves widespread incomplete and uneven classifications.</title>
        <authorList>
            <person name="Rinke C."/>
            <person name="Chuvochina M."/>
            <person name="Mussig A.J."/>
            <person name="Chaumeil P.-A."/>
            <person name="Waite D.W."/>
            <person name="Whitman W.B."/>
            <person name="Parks D.H."/>
            <person name="Hugenholtz P."/>
        </authorList>
    </citation>
    <scope>NUCLEOTIDE SEQUENCE</scope>
    <source>
        <strain evidence="1">UBA12518</strain>
    </source>
</reference>
<dbReference type="Pfam" id="PF04017">
    <property type="entry name" value="DUF366"/>
    <property type="match status" value="1"/>
</dbReference>
<dbReference type="Gene3D" id="3.30.930.10">
    <property type="entry name" value="Bira Bifunctional Protein, Domain 2"/>
    <property type="match status" value="1"/>
</dbReference>
<proteinExistence type="predicted"/>
<dbReference type="PIRSF" id="PIRSF006503">
    <property type="entry name" value="UCP006503"/>
    <property type="match status" value="1"/>
</dbReference>
<protein>
    <submittedName>
        <fullName evidence="1">DUF366 family protein</fullName>
    </submittedName>
</protein>
<dbReference type="AlphaFoldDB" id="A0A832VMR1"/>
<comment type="caution">
    <text evidence="1">The sequence shown here is derived from an EMBL/GenBank/DDBJ whole genome shotgun (WGS) entry which is preliminary data.</text>
</comment>
<evidence type="ECO:0000313" key="2">
    <source>
        <dbReference type="Proteomes" id="UP000600363"/>
    </source>
</evidence>
<dbReference type="Proteomes" id="UP000600363">
    <property type="component" value="Unassembled WGS sequence"/>
</dbReference>
<sequence length="190" mass="21047">MKVEVLDEVHTYDGSQMRPLWAHSVGVKGSSIVAFRGPMDVKSILDMEDVHTDIRGDCLIHFIVERFAHPPTMWGAYMLQRLLVLILCEVLEGYGIRAVREGDDVYVNGGKLTVCIASASPSSEKVHCGVNITTSGVPEGVLASALSEIVEGWNEERWKEFAIAVCHRFAREMHDIEEDIAKTRPLGGEP</sequence>
<name>A0A832VMR1_9EURY</name>